<evidence type="ECO:0000313" key="3">
    <source>
        <dbReference type="Proteomes" id="UP000299102"/>
    </source>
</evidence>
<protein>
    <submittedName>
        <fullName evidence="2">Uncharacterized protein</fullName>
    </submittedName>
</protein>
<proteinExistence type="predicted"/>
<evidence type="ECO:0000313" key="2">
    <source>
        <dbReference type="EMBL" id="GBP41081.1"/>
    </source>
</evidence>
<sequence>MTMDPRAGRTGNGRPPKAVAARQICLTFVIEQSFCLCSGRCAVDFGLSSRYTRISDELQIRFISSEGSRRAMPARNNQRPTTTAVVMVRPRSDVPRAYGAKALPLTQCGRERQSDYPKGTRIPPYSSAKPPPNTATDIIVSALQELDFPAWYVRPIPL</sequence>
<gene>
    <name evidence="2" type="ORF">EVAR_32903_1</name>
</gene>
<organism evidence="2 3">
    <name type="scientific">Eumeta variegata</name>
    <name type="common">Bagworm moth</name>
    <name type="synonym">Eumeta japonica</name>
    <dbReference type="NCBI Taxonomy" id="151549"/>
    <lineage>
        <taxon>Eukaryota</taxon>
        <taxon>Metazoa</taxon>
        <taxon>Ecdysozoa</taxon>
        <taxon>Arthropoda</taxon>
        <taxon>Hexapoda</taxon>
        <taxon>Insecta</taxon>
        <taxon>Pterygota</taxon>
        <taxon>Neoptera</taxon>
        <taxon>Endopterygota</taxon>
        <taxon>Lepidoptera</taxon>
        <taxon>Glossata</taxon>
        <taxon>Ditrysia</taxon>
        <taxon>Tineoidea</taxon>
        <taxon>Psychidae</taxon>
        <taxon>Oiketicinae</taxon>
        <taxon>Eumeta</taxon>
    </lineage>
</organism>
<comment type="caution">
    <text evidence="2">The sequence shown here is derived from an EMBL/GenBank/DDBJ whole genome shotgun (WGS) entry which is preliminary data.</text>
</comment>
<evidence type="ECO:0000256" key="1">
    <source>
        <dbReference type="SAM" id="MobiDB-lite"/>
    </source>
</evidence>
<keyword evidence="3" id="KW-1185">Reference proteome</keyword>
<feature type="region of interest" description="Disordered" evidence="1">
    <location>
        <begin position="110"/>
        <end position="131"/>
    </location>
</feature>
<accession>A0A4C1VQY8</accession>
<dbReference type="Proteomes" id="UP000299102">
    <property type="component" value="Unassembled WGS sequence"/>
</dbReference>
<reference evidence="2 3" key="1">
    <citation type="journal article" date="2019" name="Commun. Biol.">
        <title>The bagworm genome reveals a unique fibroin gene that provides high tensile strength.</title>
        <authorList>
            <person name="Kono N."/>
            <person name="Nakamura H."/>
            <person name="Ohtoshi R."/>
            <person name="Tomita M."/>
            <person name="Numata K."/>
            <person name="Arakawa K."/>
        </authorList>
    </citation>
    <scope>NUCLEOTIDE SEQUENCE [LARGE SCALE GENOMIC DNA]</scope>
</reference>
<dbReference type="EMBL" id="BGZK01000392">
    <property type="protein sequence ID" value="GBP41081.1"/>
    <property type="molecule type" value="Genomic_DNA"/>
</dbReference>
<name>A0A4C1VQY8_EUMVA</name>
<dbReference type="AlphaFoldDB" id="A0A4C1VQY8"/>